<reference evidence="5 6" key="1">
    <citation type="submission" date="2024-01" db="EMBL/GenBank/DDBJ databases">
        <authorList>
            <person name="Allen C."/>
            <person name="Tagirdzhanova G."/>
        </authorList>
    </citation>
    <scope>NUCLEOTIDE SEQUENCE [LARGE SCALE GENOMIC DNA]</scope>
</reference>
<dbReference type="InterPro" id="IPR050375">
    <property type="entry name" value="MFS_TsgA-like"/>
</dbReference>
<feature type="compositionally biased region" description="Polar residues" evidence="3">
    <location>
        <begin position="112"/>
        <end position="124"/>
    </location>
</feature>
<dbReference type="Proteomes" id="UP001642482">
    <property type="component" value="Unassembled WGS sequence"/>
</dbReference>
<comment type="subcellular location">
    <subcellularLocation>
        <location evidence="1">Cell inner membrane</location>
        <topology evidence="1">Multi-pass membrane protein</topology>
    </subcellularLocation>
</comment>
<organism evidence="5 6">
    <name type="scientific">Sporothrix eucalyptigena</name>
    <dbReference type="NCBI Taxonomy" id="1812306"/>
    <lineage>
        <taxon>Eukaryota</taxon>
        <taxon>Fungi</taxon>
        <taxon>Dikarya</taxon>
        <taxon>Ascomycota</taxon>
        <taxon>Pezizomycotina</taxon>
        <taxon>Sordariomycetes</taxon>
        <taxon>Sordariomycetidae</taxon>
        <taxon>Ophiostomatales</taxon>
        <taxon>Ophiostomataceae</taxon>
        <taxon>Sporothrix</taxon>
    </lineage>
</organism>
<keyword evidence="2" id="KW-1003">Cell membrane</keyword>
<evidence type="ECO:0000256" key="2">
    <source>
        <dbReference type="ARBA" id="ARBA00022475"/>
    </source>
</evidence>
<sequence length="124" mass="13433">MLILVLCFESACFATIFTTGLRGLGCHTKIGGSLLVAAISGGMVFPAITGAVIDSRNAHVTMTIPMMGYVLAFIYPVYVNVFKRDLMDGHRASDIGVSQTNDKQVQLKEQPVPQQRQTSLAKQD</sequence>
<protein>
    <recommendedName>
        <fullName evidence="7">Glucose/galactose transporter</fullName>
    </recommendedName>
</protein>
<evidence type="ECO:0000313" key="6">
    <source>
        <dbReference type="Proteomes" id="UP001642482"/>
    </source>
</evidence>
<feature type="transmembrane region" description="Helical" evidence="4">
    <location>
        <begin position="60"/>
        <end position="78"/>
    </location>
</feature>
<dbReference type="Gene3D" id="1.20.1250.20">
    <property type="entry name" value="MFS general substrate transporter like domains"/>
    <property type="match status" value="1"/>
</dbReference>
<evidence type="ECO:0000256" key="3">
    <source>
        <dbReference type="SAM" id="MobiDB-lite"/>
    </source>
</evidence>
<evidence type="ECO:0000313" key="5">
    <source>
        <dbReference type="EMBL" id="CAK7217040.1"/>
    </source>
</evidence>
<evidence type="ECO:0000256" key="4">
    <source>
        <dbReference type="SAM" id="Phobius"/>
    </source>
</evidence>
<dbReference type="PANTHER" id="PTHR43702">
    <property type="entry name" value="L-FUCOSE-PROTON SYMPORTER"/>
    <property type="match status" value="1"/>
</dbReference>
<proteinExistence type="predicted"/>
<keyword evidence="6" id="KW-1185">Reference proteome</keyword>
<comment type="caution">
    <text evidence="5">The sequence shown here is derived from an EMBL/GenBank/DDBJ whole genome shotgun (WGS) entry which is preliminary data.</text>
</comment>
<keyword evidence="4" id="KW-0472">Membrane</keyword>
<keyword evidence="4" id="KW-1133">Transmembrane helix</keyword>
<dbReference type="EMBL" id="CAWUHD010000022">
    <property type="protein sequence ID" value="CAK7217040.1"/>
    <property type="molecule type" value="Genomic_DNA"/>
</dbReference>
<feature type="transmembrane region" description="Helical" evidence="4">
    <location>
        <begin position="30"/>
        <end position="53"/>
    </location>
</feature>
<accession>A0ABP0BCX9</accession>
<evidence type="ECO:0008006" key="7">
    <source>
        <dbReference type="Google" id="ProtNLM"/>
    </source>
</evidence>
<dbReference type="PANTHER" id="PTHR43702:SF5">
    <property type="entry name" value="MAJOR FACILITATOR SUPERFAMILY (MFS) PROFILE DOMAIN-CONTAINING PROTEIN"/>
    <property type="match status" value="1"/>
</dbReference>
<gene>
    <name evidence="5" type="ORF">SEUCBS140593_003070</name>
</gene>
<keyword evidence="4" id="KW-0812">Transmembrane</keyword>
<dbReference type="InterPro" id="IPR036259">
    <property type="entry name" value="MFS_trans_sf"/>
</dbReference>
<evidence type="ECO:0000256" key="1">
    <source>
        <dbReference type="ARBA" id="ARBA00004429"/>
    </source>
</evidence>
<feature type="region of interest" description="Disordered" evidence="3">
    <location>
        <begin position="99"/>
        <end position="124"/>
    </location>
</feature>
<name>A0ABP0BCX9_9PEZI</name>